<evidence type="ECO:0000313" key="4">
    <source>
        <dbReference type="Proteomes" id="UP000468928"/>
    </source>
</evidence>
<comment type="caution">
    <text evidence="2">The sequence shown here is derived from an EMBL/GenBank/DDBJ whole genome shotgun (WGS) entry which is preliminary data.</text>
</comment>
<dbReference type="EMBL" id="JAAGUZ010000037">
    <property type="protein sequence ID" value="NEW45813.1"/>
    <property type="molecule type" value="Genomic_DNA"/>
</dbReference>
<protein>
    <submittedName>
        <fullName evidence="2">Uncharacterized protein</fullName>
    </submittedName>
</protein>
<evidence type="ECO:0000256" key="1">
    <source>
        <dbReference type="SAM" id="MobiDB-lite"/>
    </source>
</evidence>
<feature type="region of interest" description="Disordered" evidence="1">
    <location>
        <begin position="16"/>
        <end position="38"/>
    </location>
</feature>
<accession>A0A6P1DAT7</accession>
<dbReference type="Proteomes" id="UP000470876">
    <property type="component" value="Unassembled WGS sequence"/>
</dbReference>
<reference evidence="4 5" key="1">
    <citation type="submission" date="2020-01" db="EMBL/GenBank/DDBJ databases">
        <title>Genetics and antimicrobial susceptibilities of Nocardia species isolated from the soil; a comparison with species isolated from humans.</title>
        <authorList>
            <person name="Carrasco G."/>
            <person name="Monzon S."/>
            <person name="Sansegundo M."/>
            <person name="Garcia E."/>
            <person name="Garrido N."/>
            <person name="Medina M.J."/>
            <person name="Villalon P."/>
            <person name="Ramirez-Arocha A.C."/>
            <person name="Jimenez P."/>
            <person name="Cuesta I."/>
            <person name="Valdezate S."/>
        </authorList>
    </citation>
    <scope>NUCLEOTIDE SEQUENCE [LARGE SCALE GENOMIC DNA]</scope>
    <source>
        <strain evidence="2 4">CNM20110639</strain>
        <strain evidence="3 5">CNM20110649</strain>
    </source>
</reference>
<keyword evidence="5" id="KW-1185">Reference proteome</keyword>
<gene>
    <name evidence="2" type="ORF">GV789_15350</name>
    <name evidence="3" type="ORF">GV794_18075</name>
</gene>
<evidence type="ECO:0000313" key="3">
    <source>
        <dbReference type="EMBL" id="NEW57550.1"/>
    </source>
</evidence>
<evidence type="ECO:0000313" key="5">
    <source>
        <dbReference type="Proteomes" id="UP000470876"/>
    </source>
</evidence>
<evidence type="ECO:0000313" key="2">
    <source>
        <dbReference type="EMBL" id="NEW45813.1"/>
    </source>
</evidence>
<dbReference type="EMBL" id="JAAGUX010000032">
    <property type="protein sequence ID" value="NEW57550.1"/>
    <property type="molecule type" value="Genomic_DNA"/>
</dbReference>
<sequence>MAEWFEITGLHADDQTELVDAGEATTGERRRPTSLNQLPHSGFGGMIGGIALLYSSFGNRTFR</sequence>
<dbReference type="RefSeq" id="WP_163821519.1">
    <property type="nucleotide sequence ID" value="NZ_JAAGUX010000032.1"/>
</dbReference>
<proteinExistence type="predicted"/>
<name>A0A6P1DAT7_9NOCA</name>
<dbReference type="AlphaFoldDB" id="A0A6P1DAT7"/>
<organism evidence="2 4">
    <name type="scientific">Nocardia cyriacigeorgica</name>
    <dbReference type="NCBI Taxonomy" id="135487"/>
    <lineage>
        <taxon>Bacteria</taxon>
        <taxon>Bacillati</taxon>
        <taxon>Actinomycetota</taxon>
        <taxon>Actinomycetes</taxon>
        <taxon>Mycobacteriales</taxon>
        <taxon>Nocardiaceae</taxon>
        <taxon>Nocardia</taxon>
    </lineage>
</organism>
<dbReference type="Proteomes" id="UP000468928">
    <property type="component" value="Unassembled WGS sequence"/>
</dbReference>